<name>A0A370BKP3_ASPNG</name>
<keyword evidence="3" id="KW-0274">FAD</keyword>
<dbReference type="VEuPathDB" id="FungiDB:M747DRAFT_374847"/>
<evidence type="ECO:0000256" key="5">
    <source>
        <dbReference type="ARBA" id="ARBA00023027"/>
    </source>
</evidence>
<evidence type="ECO:0000313" key="7">
    <source>
        <dbReference type="EMBL" id="RDH14700.1"/>
    </source>
</evidence>
<evidence type="ECO:0000256" key="3">
    <source>
        <dbReference type="ARBA" id="ARBA00022827"/>
    </source>
</evidence>
<sequence length="282" mass="29974">MPSKIVIIGAGFAGVCSALSAKRVVDSKNMENDIEILAIAPEPVLVMRPRLYESKASSMVHPLETVFLEASIRFLPGFVKAIHTKSHTVDVRCIPGGELTINYDRLVRAAGSSIVRPQGVSGLRQHAFDIDSLDSAAKLESHIEGLASRPTSPGRDTVVARVILVGNADDIASSFGDGPRSTIANALNDLRVETKLGSGVKAVDAEGITLTSGEYIRTITAIWTVGVQATPLTQQIPGPKDALSRLFVDRYLRVSSVVDVFATGDAACVLADGKDQYALMCC</sequence>
<reference evidence="7 8" key="1">
    <citation type="submission" date="2018-07" db="EMBL/GenBank/DDBJ databases">
        <title>Section-level genome sequencing of Aspergillus section Nigri to investigate inter- and intra-species variation.</title>
        <authorList>
            <consortium name="DOE Joint Genome Institute"/>
            <person name="Vesth T.C."/>
            <person name="Nybo J.L."/>
            <person name="Theobald S."/>
            <person name="Frisvad J.C."/>
            <person name="Larsen T.O."/>
            <person name="Nielsen K.F."/>
            <person name="Hoof J.B."/>
            <person name="Brandl J."/>
            <person name="Salamov A."/>
            <person name="Riley R."/>
            <person name="Gladden J.M."/>
            <person name="Phatale P."/>
            <person name="Nielsen M.T."/>
            <person name="Lyhne E.K."/>
            <person name="Kogle M.E."/>
            <person name="Strasser K."/>
            <person name="McDonnell E."/>
            <person name="Barry K."/>
            <person name="Clum A."/>
            <person name="Chen C."/>
            <person name="Nolan M."/>
            <person name="Sandor L."/>
            <person name="Kuo A."/>
            <person name="Lipzen A."/>
            <person name="Hainaut M."/>
            <person name="Drula E."/>
            <person name="Tsang A."/>
            <person name="Magnuson J.K."/>
            <person name="Henrissat B."/>
            <person name="Wiebenga A."/>
            <person name="Simmons B.A."/>
            <person name="Makela M.R."/>
            <person name="De vries R.P."/>
            <person name="Grigoriev I.V."/>
            <person name="Mortensen U.H."/>
            <person name="Baker S.E."/>
            <person name="Andersen M.R."/>
        </authorList>
    </citation>
    <scope>NUCLEOTIDE SEQUENCE [LARGE SCALE GENOMIC DNA]</scope>
    <source>
        <strain evidence="7 8">ATCC 13496</strain>
    </source>
</reference>
<dbReference type="SUPFAM" id="SSF51905">
    <property type="entry name" value="FAD/NAD(P)-binding domain"/>
    <property type="match status" value="1"/>
</dbReference>
<dbReference type="Gene3D" id="3.50.50.100">
    <property type="match status" value="2"/>
</dbReference>
<dbReference type="InterPro" id="IPR036188">
    <property type="entry name" value="FAD/NAD-bd_sf"/>
</dbReference>
<evidence type="ECO:0000256" key="2">
    <source>
        <dbReference type="ARBA" id="ARBA00022630"/>
    </source>
</evidence>
<dbReference type="InterPro" id="IPR023753">
    <property type="entry name" value="FAD/NAD-binding_dom"/>
</dbReference>
<keyword evidence="2" id="KW-0285">Flavoprotein</keyword>
<dbReference type="Proteomes" id="UP000253845">
    <property type="component" value="Unassembled WGS sequence"/>
</dbReference>
<dbReference type="PANTHER" id="PTHR43706">
    <property type="entry name" value="NADH DEHYDROGENASE"/>
    <property type="match status" value="1"/>
</dbReference>
<proteinExistence type="inferred from homology"/>
<accession>A0A370BKP3</accession>
<evidence type="ECO:0000259" key="6">
    <source>
        <dbReference type="Pfam" id="PF07992"/>
    </source>
</evidence>
<organism evidence="7 8">
    <name type="scientific">Aspergillus niger ATCC 13496</name>
    <dbReference type="NCBI Taxonomy" id="1353008"/>
    <lineage>
        <taxon>Eukaryota</taxon>
        <taxon>Fungi</taxon>
        <taxon>Dikarya</taxon>
        <taxon>Ascomycota</taxon>
        <taxon>Pezizomycotina</taxon>
        <taxon>Eurotiomycetes</taxon>
        <taxon>Eurotiomycetidae</taxon>
        <taxon>Eurotiales</taxon>
        <taxon>Aspergillaceae</taxon>
        <taxon>Aspergillus</taxon>
        <taxon>Aspergillus subgen. Circumdati</taxon>
    </lineage>
</organism>
<evidence type="ECO:0000256" key="1">
    <source>
        <dbReference type="ARBA" id="ARBA00005272"/>
    </source>
</evidence>
<evidence type="ECO:0000313" key="8">
    <source>
        <dbReference type="Proteomes" id="UP000253845"/>
    </source>
</evidence>
<dbReference type="AlphaFoldDB" id="A0A370BKP3"/>
<comment type="similarity">
    <text evidence="1">Belongs to the NADH dehydrogenase family.</text>
</comment>
<dbReference type="PANTHER" id="PTHR43706:SF45">
    <property type="entry name" value="NADH DEHYDROGENASE-LIKE PROTEIN RV1812C"/>
    <property type="match status" value="1"/>
</dbReference>
<evidence type="ECO:0000256" key="4">
    <source>
        <dbReference type="ARBA" id="ARBA00023002"/>
    </source>
</evidence>
<protein>
    <submittedName>
        <fullName evidence="7">FAD/NAD(P)-binding domain-containing protein</fullName>
    </submittedName>
</protein>
<dbReference type="Pfam" id="PF07992">
    <property type="entry name" value="Pyr_redox_2"/>
    <property type="match status" value="1"/>
</dbReference>
<keyword evidence="4" id="KW-0560">Oxidoreductase</keyword>
<dbReference type="GO" id="GO:0003954">
    <property type="term" value="F:NADH dehydrogenase activity"/>
    <property type="evidence" value="ECO:0007669"/>
    <property type="project" value="InterPro"/>
</dbReference>
<gene>
    <name evidence="7" type="ORF">M747DRAFT_374847</name>
</gene>
<keyword evidence="5" id="KW-0520">NAD</keyword>
<feature type="domain" description="FAD/NAD(P)-binding" evidence="6">
    <location>
        <begin position="4"/>
        <end position="165"/>
    </location>
</feature>
<dbReference type="EMBL" id="KZ851960">
    <property type="protein sequence ID" value="RDH14700.1"/>
    <property type="molecule type" value="Genomic_DNA"/>
</dbReference>
<dbReference type="InterPro" id="IPR045024">
    <property type="entry name" value="NDH-2"/>
</dbReference>